<gene>
    <name evidence="1" type="ORF">DERP_013000</name>
</gene>
<sequence length="67" mass="7494">MICVKKERKKKLLSTPLIRVPQNSCFPIRCYLFYLLVGGFFIDGGGGGGEEEKLGTLHNELNDDGNY</sequence>
<name>A0ABQ8ISM3_DERPT</name>
<comment type="caution">
    <text evidence="1">The sequence shown here is derived from an EMBL/GenBank/DDBJ whole genome shotgun (WGS) entry which is preliminary data.</text>
</comment>
<accession>A0ABQ8ISM3</accession>
<protein>
    <submittedName>
        <fullName evidence="1">Uncharacterized protein</fullName>
    </submittedName>
</protein>
<evidence type="ECO:0000313" key="2">
    <source>
        <dbReference type="Proteomes" id="UP000887458"/>
    </source>
</evidence>
<organism evidence="1 2">
    <name type="scientific">Dermatophagoides pteronyssinus</name>
    <name type="common">European house dust mite</name>
    <dbReference type="NCBI Taxonomy" id="6956"/>
    <lineage>
        <taxon>Eukaryota</taxon>
        <taxon>Metazoa</taxon>
        <taxon>Ecdysozoa</taxon>
        <taxon>Arthropoda</taxon>
        <taxon>Chelicerata</taxon>
        <taxon>Arachnida</taxon>
        <taxon>Acari</taxon>
        <taxon>Acariformes</taxon>
        <taxon>Sarcoptiformes</taxon>
        <taxon>Astigmata</taxon>
        <taxon>Psoroptidia</taxon>
        <taxon>Analgoidea</taxon>
        <taxon>Pyroglyphidae</taxon>
        <taxon>Dermatophagoidinae</taxon>
        <taxon>Dermatophagoides</taxon>
    </lineage>
</organism>
<reference evidence="1 2" key="2">
    <citation type="journal article" date="2022" name="Mol. Biol. Evol.">
        <title>Comparative Genomics Reveals Insights into the Divergent Evolution of Astigmatic Mites and Household Pest Adaptations.</title>
        <authorList>
            <person name="Xiong Q."/>
            <person name="Wan A.T."/>
            <person name="Liu X."/>
            <person name="Fung C.S."/>
            <person name="Xiao X."/>
            <person name="Malainual N."/>
            <person name="Hou J."/>
            <person name="Wang L."/>
            <person name="Wang M."/>
            <person name="Yang K.Y."/>
            <person name="Cui Y."/>
            <person name="Leung E.L."/>
            <person name="Nong W."/>
            <person name="Shin S.K."/>
            <person name="Au S.W."/>
            <person name="Jeong K.Y."/>
            <person name="Chew F.T."/>
            <person name="Hui J.H."/>
            <person name="Leung T.F."/>
            <person name="Tungtrongchitr A."/>
            <person name="Zhong N."/>
            <person name="Liu Z."/>
            <person name="Tsui S.K."/>
        </authorList>
    </citation>
    <scope>NUCLEOTIDE SEQUENCE [LARGE SCALE GENOMIC DNA]</scope>
    <source>
        <strain evidence="1">Derp</strain>
    </source>
</reference>
<proteinExistence type="predicted"/>
<keyword evidence="2" id="KW-1185">Reference proteome</keyword>
<dbReference type="EMBL" id="NJHN03000122">
    <property type="protein sequence ID" value="KAH9413289.1"/>
    <property type="molecule type" value="Genomic_DNA"/>
</dbReference>
<dbReference type="Proteomes" id="UP000887458">
    <property type="component" value="Unassembled WGS sequence"/>
</dbReference>
<evidence type="ECO:0000313" key="1">
    <source>
        <dbReference type="EMBL" id="KAH9413289.1"/>
    </source>
</evidence>
<reference evidence="1 2" key="1">
    <citation type="journal article" date="2018" name="J. Allergy Clin. Immunol.">
        <title>High-quality assembly of Dermatophagoides pteronyssinus genome and transcriptome reveals a wide range of novel allergens.</title>
        <authorList>
            <person name="Liu X.Y."/>
            <person name="Yang K.Y."/>
            <person name="Wang M.Q."/>
            <person name="Kwok J.S."/>
            <person name="Zeng X."/>
            <person name="Yang Z."/>
            <person name="Xiao X.J."/>
            <person name="Lau C.P."/>
            <person name="Li Y."/>
            <person name="Huang Z.M."/>
            <person name="Ba J.G."/>
            <person name="Yim A.K."/>
            <person name="Ouyang C.Y."/>
            <person name="Ngai S.M."/>
            <person name="Chan T.F."/>
            <person name="Leung E.L."/>
            <person name="Liu L."/>
            <person name="Liu Z.G."/>
            <person name="Tsui S.K."/>
        </authorList>
    </citation>
    <scope>NUCLEOTIDE SEQUENCE [LARGE SCALE GENOMIC DNA]</scope>
    <source>
        <strain evidence="1">Derp</strain>
    </source>
</reference>